<evidence type="ECO:0000313" key="6">
    <source>
        <dbReference type="EMBL" id="TDL22023.1"/>
    </source>
</evidence>
<keyword evidence="4" id="KW-1133">Transmembrane helix</keyword>
<reference evidence="6 7" key="1">
    <citation type="submission" date="2018-06" db="EMBL/GenBank/DDBJ databases">
        <title>A transcriptomic atlas of mushroom development highlights an independent origin of complex multicellularity.</title>
        <authorList>
            <consortium name="DOE Joint Genome Institute"/>
            <person name="Krizsan K."/>
            <person name="Almasi E."/>
            <person name="Merenyi Z."/>
            <person name="Sahu N."/>
            <person name="Viragh M."/>
            <person name="Koszo T."/>
            <person name="Mondo S."/>
            <person name="Kiss B."/>
            <person name="Balint B."/>
            <person name="Kues U."/>
            <person name="Barry K."/>
            <person name="Hegedus J.C."/>
            <person name="Henrissat B."/>
            <person name="Johnson J."/>
            <person name="Lipzen A."/>
            <person name="Ohm R."/>
            <person name="Nagy I."/>
            <person name="Pangilinan J."/>
            <person name="Yan J."/>
            <person name="Xiong Y."/>
            <person name="Grigoriev I.V."/>
            <person name="Hibbett D.S."/>
            <person name="Nagy L.G."/>
        </authorList>
    </citation>
    <scope>NUCLEOTIDE SEQUENCE [LARGE SCALE GENOMIC DNA]</scope>
    <source>
        <strain evidence="6 7">SZMC22713</strain>
    </source>
</reference>
<organism evidence="6 7">
    <name type="scientific">Rickenella mellea</name>
    <dbReference type="NCBI Taxonomy" id="50990"/>
    <lineage>
        <taxon>Eukaryota</taxon>
        <taxon>Fungi</taxon>
        <taxon>Dikarya</taxon>
        <taxon>Basidiomycota</taxon>
        <taxon>Agaricomycotina</taxon>
        <taxon>Agaricomycetes</taxon>
        <taxon>Hymenochaetales</taxon>
        <taxon>Rickenellaceae</taxon>
        <taxon>Rickenella</taxon>
    </lineage>
</organism>
<dbReference type="InterPro" id="IPR011009">
    <property type="entry name" value="Kinase-like_dom_sf"/>
</dbReference>
<accession>A0A4Y7Q2Z5</accession>
<feature type="transmembrane region" description="Helical" evidence="4">
    <location>
        <begin position="305"/>
        <end position="322"/>
    </location>
</feature>
<sequence length="590" mass="65948">MSDPVVLSCWVVGDDREEIGLISMLLDDRVYALQEALKEEYKLSTAAKKIALWKLDIPMDTFCAENYVLPPLKKDEHTGFERMIPISRVSRYFPTPHDDHVHFIVVPPKVSLKRAAPSDNGAEPESKRMRNVEEVRKMAGPSTIAMVSVYKTANIGPDHKLLNLRPAAARGPPVTILHSVFGEFIEDFHDVSLEVSADMYRTAIEFCKLSCDVYENDTARKTRLRPLFSRAMGTLAHSIKFETNAVADDVVTVAQARAASQIYQYKNEMLGPSEPYVQASLTYAKYWPQAGDIANTRRHCHCPTFILLVVGPWICILGAVWLQRPVIEPLTPFIMMADLPNEHGKQVGLIAKLLRALKNGHDRLATYYGEIIANIDTFTTTDVDKETTPLPYLDSYPLPSGEKATLVYEDLLSNTKLVWTATSHPTEEKVAVKFTKSYNVEAHRLLESLDLAPNLHYVSPPNGAGWLMVVTEYVDALVDPWALSGEDVRQVYGGLEKAVDALHADGLVFGDLRFPNILIQKTAGDIKSLRVLLIDFDMCGKDGVARYPMNLNEELGWPDGVAPNSVIEKEHDKAWLKRIYQALNGMVIDG</sequence>
<dbReference type="SUPFAM" id="SSF56112">
    <property type="entry name" value="Protein kinase-like (PK-like)"/>
    <property type="match status" value="1"/>
</dbReference>
<evidence type="ECO:0000256" key="3">
    <source>
        <dbReference type="ARBA" id="ARBA00022525"/>
    </source>
</evidence>
<keyword evidence="4" id="KW-0472">Membrane</keyword>
<evidence type="ECO:0000256" key="2">
    <source>
        <dbReference type="ARBA" id="ARBA00004613"/>
    </source>
</evidence>
<evidence type="ECO:0000256" key="1">
    <source>
        <dbReference type="ARBA" id="ARBA00004340"/>
    </source>
</evidence>
<dbReference type="GO" id="GO:0005576">
    <property type="term" value="C:extracellular region"/>
    <property type="evidence" value="ECO:0007669"/>
    <property type="project" value="UniProtKB-SubCell"/>
</dbReference>
<comment type="subcellular location">
    <subcellularLocation>
        <location evidence="1">Host cell</location>
    </subcellularLocation>
    <subcellularLocation>
        <location evidence="2">Secreted</location>
    </subcellularLocation>
</comment>
<dbReference type="GO" id="GO:0005524">
    <property type="term" value="F:ATP binding"/>
    <property type="evidence" value="ECO:0007669"/>
    <property type="project" value="InterPro"/>
</dbReference>
<dbReference type="Pfam" id="PF20147">
    <property type="entry name" value="Crinkler"/>
    <property type="match status" value="1"/>
</dbReference>
<dbReference type="AlphaFoldDB" id="A0A4Y7Q2Z5"/>
<dbReference type="STRING" id="50990.A0A4Y7Q2Z5"/>
<protein>
    <recommendedName>
        <fullName evidence="5">Protein kinase domain-containing protein</fullName>
    </recommendedName>
</protein>
<feature type="domain" description="Protein kinase" evidence="5">
    <location>
        <begin position="392"/>
        <end position="590"/>
    </location>
</feature>
<dbReference type="PROSITE" id="PS50011">
    <property type="entry name" value="PROTEIN_KINASE_DOM"/>
    <property type="match status" value="1"/>
</dbReference>
<gene>
    <name evidence="6" type="ORF">BD410DRAFT_789110</name>
</gene>
<keyword evidence="7" id="KW-1185">Reference proteome</keyword>
<evidence type="ECO:0000256" key="4">
    <source>
        <dbReference type="SAM" id="Phobius"/>
    </source>
</evidence>
<dbReference type="InterPro" id="IPR000719">
    <property type="entry name" value="Prot_kinase_dom"/>
</dbReference>
<evidence type="ECO:0000313" key="7">
    <source>
        <dbReference type="Proteomes" id="UP000294933"/>
    </source>
</evidence>
<evidence type="ECO:0000259" key="5">
    <source>
        <dbReference type="PROSITE" id="PS50011"/>
    </source>
</evidence>
<proteinExistence type="predicted"/>
<dbReference type="InterPro" id="IPR045379">
    <property type="entry name" value="Crinkler_N"/>
</dbReference>
<dbReference type="Proteomes" id="UP000294933">
    <property type="component" value="Unassembled WGS sequence"/>
</dbReference>
<dbReference type="OrthoDB" id="4062651at2759"/>
<dbReference type="VEuPathDB" id="FungiDB:BD410DRAFT_789110"/>
<dbReference type="EMBL" id="ML170177">
    <property type="protein sequence ID" value="TDL22023.1"/>
    <property type="molecule type" value="Genomic_DNA"/>
</dbReference>
<dbReference type="Gene3D" id="1.10.510.10">
    <property type="entry name" value="Transferase(Phosphotransferase) domain 1"/>
    <property type="match status" value="1"/>
</dbReference>
<keyword evidence="3" id="KW-0964">Secreted</keyword>
<keyword evidence="4" id="KW-0812">Transmembrane</keyword>
<dbReference type="GO" id="GO:0004672">
    <property type="term" value="F:protein kinase activity"/>
    <property type="evidence" value="ECO:0007669"/>
    <property type="project" value="InterPro"/>
</dbReference>
<dbReference type="GO" id="GO:0043657">
    <property type="term" value="C:host cell"/>
    <property type="evidence" value="ECO:0007669"/>
    <property type="project" value="UniProtKB-SubCell"/>
</dbReference>
<name>A0A4Y7Q2Z5_9AGAM</name>